<evidence type="ECO:0000313" key="4">
    <source>
        <dbReference type="Proteomes" id="UP000024842"/>
    </source>
</evidence>
<gene>
    <name evidence="3" type="ORF">HE1_00931</name>
</gene>
<accession>A0A023DYN0</accession>
<keyword evidence="4" id="KW-1185">Reference proteome</keyword>
<feature type="chain" id="PRO_5001513462" evidence="2">
    <location>
        <begin position="18"/>
        <end position="44"/>
    </location>
</feature>
<reference evidence="3 4" key="1">
    <citation type="journal article" date="2014" name="FEMS Microbiol. Lett.">
        <title>Draft genome sequences of three Holospora species (Holospora obtusa, Holospora undulata, and Holospora elegans), endonuclear symbiotic bacteria of the ciliate Paramecium caudatum.</title>
        <authorList>
            <person name="Dohra H."/>
            <person name="Tanaka K."/>
            <person name="Suzuki T."/>
            <person name="Fujishima M."/>
            <person name="Suzuki H."/>
        </authorList>
    </citation>
    <scope>NUCLEOTIDE SEQUENCE [LARGE SCALE GENOMIC DNA]</scope>
    <source>
        <strain evidence="3 4">E1</strain>
    </source>
</reference>
<sequence precursor="true">MKTFILLASLMASVVSATGTCESTEKSEDVEAKEKEQEQEQKQK</sequence>
<keyword evidence="2" id="KW-0732">Signal</keyword>
<dbReference type="EMBL" id="BAUP01000116">
    <property type="protein sequence ID" value="GAJ46596.1"/>
    <property type="molecule type" value="Genomic_DNA"/>
</dbReference>
<protein>
    <submittedName>
        <fullName evidence="3">Uncharacterized protein</fullName>
    </submittedName>
</protein>
<feature type="compositionally biased region" description="Basic and acidic residues" evidence="1">
    <location>
        <begin position="23"/>
        <end position="44"/>
    </location>
</feature>
<dbReference type="STRING" id="1427503.HE1_00931"/>
<dbReference type="Proteomes" id="UP000024842">
    <property type="component" value="Unassembled WGS sequence"/>
</dbReference>
<name>A0A023DYN0_9PROT</name>
<feature type="region of interest" description="Disordered" evidence="1">
    <location>
        <begin position="18"/>
        <end position="44"/>
    </location>
</feature>
<dbReference type="AlphaFoldDB" id="A0A023DYN0"/>
<dbReference type="RefSeq" id="WP_023491033.1">
    <property type="nucleotide sequence ID" value="NZ_BAUP01000116.1"/>
</dbReference>
<organism evidence="3 4">
    <name type="scientific">Holospora elegans E1</name>
    <dbReference type="NCBI Taxonomy" id="1427503"/>
    <lineage>
        <taxon>Bacteria</taxon>
        <taxon>Pseudomonadati</taxon>
        <taxon>Pseudomonadota</taxon>
        <taxon>Alphaproteobacteria</taxon>
        <taxon>Holosporales</taxon>
        <taxon>Holosporaceae</taxon>
        <taxon>Holospora</taxon>
    </lineage>
</organism>
<proteinExistence type="predicted"/>
<comment type="caution">
    <text evidence="3">The sequence shown here is derived from an EMBL/GenBank/DDBJ whole genome shotgun (WGS) entry which is preliminary data.</text>
</comment>
<evidence type="ECO:0000313" key="3">
    <source>
        <dbReference type="EMBL" id="GAJ46596.1"/>
    </source>
</evidence>
<evidence type="ECO:0000256" key="1">
    <source>
        <dbReference type="SAM" id="MobiDB-lite"/>
    </source>
</evidence>
<evidence type="ECO:0000256" key="2">
    <source>
        <dbReference type="SAM" id="SignalP"/>
    </source>
</evidence>
<feature type="signal peptide" evidence="2">
    <location>
        <begin position="1"/>
        <end position="17"/>
    </location>
</feature>